<comment type="subunit">
    <text evidence="6">Part of the 50S ribosomal subunit.</text>
</comment>
<dbReference type="PANTHER" id="PTHR11655:SF14">
    <property type="entry name" value="LARGE RIBOSOMAL SUBUNIT PROTEIN UL6M"/>
    <property type="match status" value="1"/>
</dbReference>
<dbReference type="PANTHER" id="PTHR11655">
    <property type="entry name" value="60S/50S RIBOSOMAL PROTEIN L6/L9"/>
    <property type="match status" value="1"/>
</dbReference>
<dbReference type="InterPro" id="IPR036789">
    <property type="entry name" value="Ribosomal_uL6-like_a/b-dom_sf"/>
</dbReference>
<evidence type="ECO:0000256" key="4">
    <source>
        <dbReference type="ARBA" id="ARBA00022980"/>
    </source>
</evidence>
<evidence type="ECO:0000256" key="1">
    <source>
        <dbReference type="ARBA" id="ARBA00009356"/>
    </source>
</evidence>
<keyword evidence="2 6" id="KW-0699">rRNA-binding</keyword>
<sequence>MSRIGKLPVAVPSGVDVNIDGQTVTVKGPKGQLSHTVAEPITVRKDDDGALAVERPNDERRSKALHGLSRTLVNNMVIGVTEGYEKKLEIVGVGYRVLPKGPSEIELNLGFSHPVPFTAPEGITFTVEGPTKLTVSGIDKQVVGEVAANIRKIRKPEPYKGKGVRYAGERILRKAGKAGK</sequence>
<dbReference type="InterPro" id="IPR002358">
    <property type="entry name" value="Ribosomal_uL6_CS"/>
</dbReference>
<comment type="function">
    <text evidence="6 8">This protein binds to the 23S rRNA, and is important in its secondary structure. It is located near the subunit interface in the base of the L7/L12 stalk, and near the tRNA binding site of the peptidyltransferase center.</text>
</comment>
<reference evidence="11" key="1">
    <citation type="submission" date="2017-02" db="EMBL/GenBank/DDBJ databases">
        <authorList>
            <person name="Varghese N."/>
            <person name="Submissions S."/>
        </authorList>
    </citation>
    <scope>NUCLEOTIDE SEQUENCE [LARGE SCALE GENOMIC DNA]</scope>
    <source>
        <strain evidence="11">9H-4</strain>
    </source>
</reference>
<dbReference type="PROSITE" id="PS00525">
    <property type="entry name" value="RIBOSOMAL_L6_1"/>
    <property type="match status" value="1"/>
</dbReference>
<dbReference type="Proteomes" id="UP000191040">
    <property type="component" value="Chromosome I"/>
</dbReference>
<evidence type="ECO:0000313" key="11">
    <source>
        <dbReference type="Proteomes" id="UP000191040"/>
    </source>
</evidence>
<keyword evidence="5 6" id="KW-0687">Ribonucleoprotein</keyword>
<keyword evidence="11" id="KW-1185">Reference proteome</keyword>
<dbReference type="STRING" id="1736691.SAMN06295964_0982"/>
<dbReference type="EMBL" id="LT796768">
    <property type="protein sequence ID" value="SKB05577.1"/>
    <property type="molecule type" value="Genomic_DNA"/>
</dbReference>
<dbReference type="GO" id="GO:0019843">
    <property type="term" value="F:rRNA binding"/>
    <property type="evidence" value="ECO:0007669"/>
    <property type="project" value="UniProtKB-UniRule"/>
</dbReference>
<evidence type="ECO:0000256" key="8">
    <source>
        <dbReference type="RuleBase" id="RU003870"/>
    </source>
</evidence>
<gene>
    <name evidence="6" type="primary">rplF</name>
    <name evidence="10" type="ORF">SAMN06295964_0982</name>
</gene>
<organism evidence="10 11">
    <name type="scientific">Aeromicrobium choanae</name>
    <dbReference type="NCBI Taxonomy" id="1736691"/>
    <lineage>
        <taxon>Bacteria</taxon>
        <taxon>Bacillati</taxon>
        <taxon>Actinomycetota</taxon>
        <taxon>Actinomycetes</taxon>
        <taxon>Propionibacteriales</taxon>
        <taxon>Nocardioidaceae</taxon>
        <taxon>Aeromicrobium</taxon>
    </lineage>
</organism>
<dbReference type="InterPro" id="IPR019906">
    <property type="entry name" value="Ribosomal_uL6_bac-type"/>
</dbReference>
<evidence type="ECO:0000256" key="5">
    <source>
        <dbReference type="ARBA" id="ARBA00023274"/>
    </source>
</evidence>
<feature type="domain" description="Large ribosomal subunit protein uL6 alpha-beta" evidence="9">
    <location>
        <begin position="11"/>
        <end position="83"/>
    </location>
</feature>
<dbReference type="OrthoDB" id="9805007at2"/>
<dbReference type="Pfam" id="PF00347">
    <property type="entry name" value="Ribosomal_L6"/>
    <property type="match status" value="2"/>
</dbReference>
<evidence type="ECO:0000256" key="3">
    <source>
        <dbReference type="ARBA" id="ARBA00022884"/>
    </source>
</evidence>
<feature type="domain" description="Large ribosomal subunit protein uL6 alpha-beta" evidence="9">
    <location>
        <begin position="91"/>
        <end position="166"/>
    </location>
</feature>
<name>A0A1T4YUP4_9ACTN</name>
<dbReference type="HAMAP" id="MF_01365_B">
    <property type="entry name" value="Ribosomal_uL6_B"/>
    <property type="match status" value="1"/>
</dbReference>
<dbReference type="AlphaFoldDB" id="A0A1T4YUP4"/>
<evidence type="ECO:0000313" key="10">
    <source>
        <dbReference type="EMBL" id="SKB05577.1"/>
    </source>
</evidence>
<keyword evidence="4 6" id="KW-0689">Ribosomal protein</keyword>
<dbReference type="PIRSF" id="PIRSF002162">
    <property type="entry name" value="Ribosomal_L6"/>
    <property type="match status" value="1"/>
</dbReference>
<protein>
    <recommendedName>
        <fullName evidence="6">Large ribosomal subunit protein uL6</fullName>
    </recommendedName>
</protein>
<accession>A0A1T4YUP4</accession>
<dbReference type="FunFam" id="3.90.930.12:FF:000001">
    <property type="entry name" value="50S ribosomal protein L6"/>
    <property type="match status" value="1"/>
</dbReference>
<dbReference type="RefSeq" id="WP_078699115.1">
    <property type="nucleotide sequence ID" value="NZ_LT796768.1"/>
</dbReference>
<proteinExistence type="inferred from homology"/>
<evidence type="ECO:0000256" key="6">
    <source>
        <dbReference type="HAMAP-Rule" id="MF_01365"/>
    </source>
</evidence>
<comment type="similarity">
    <text evidence="1 6 7">Belongs to the universal ribosomal protein uL6 family.</text>
</comment>
<dbReference type="NCBIfam" id="TIGR03654">
    <property type="entry name" value="L6_bact"/>
    <property type="match status" value="1"/>
</dbReference>
<dbReference type="GO" id="GO:0022625">
    <property type="term" value="C:cytosolic large ribosomal subunit"/>
    <property type="evidence" value="ECO:0007669"/>
    <property type="project" value="UniProtKB-UniRule"/>
</dbReference>
<dbReference type="GO" id="GO:0003735">
    <property type="term" value="F:structural constituent of ribosome"/>
    <property type="evidence" value="ECO:0007669"/>
    <property type="project" value="UniProtKB-UniRule"/>
</dbReference>
<dbReference type="Gene3D" id="3.90.930.12">
    <property type="entry name" value="Ribosomal protein L6, alpha-beta domain"/>
    <property type="match status" value="2"/>
</dbReference>
<dbReference type="GO" id="GO:0002181">
    <property type="term" value="P:cytoplasmic translation"/>
    <property type="evidence" value="ECO:0007669"/>
    <property type="project" value="TreeGrafter"/>
</dbReference>
<dbReference type="InterPro" id="IPR000702">
    <property type="entry name" value="Ribosomal_uL6-like"/>
</dbReference>
<dbReference type="InterPro" id="IPR020040">
    <property type="entry name" value="Ribosomal_uL6_a/b-dom"/>
</dbReference>
<dbReference type="SUPFAM" id="SSF56053">
    <property type="entry name" value="Ribosomal protein L6"/>
    <property type="match status" value="2"/>
</dbReference>
<keyword evidence="3 6" id="KW-0694">RNA-binding</keyword>
<evidence type="ECO:0000256" key="7">
    <source>
        <dbReference type="RuleBase" id="RU003869"/>
    </source>
</evidence>
<evidence type="ECO:0000256" key="2">
    <source>
        <dbReference type="ARBA" id="ARBA00022730"/>
    </source>
</evidence>
<dbReference type="FunFam" id="3.90.930.12:FF:000002">
    <property type="entry name" value="50S ribosomal protein L6"/>
    <property type="match status" value="1"/>
</dbReference>
<evidence type="ECO:0000259" key="9">
    <source>
        <dbReference type="Pfam" id="PF00347"/>
    </source>
</evidence>
<dbReference type="PRINTS" id="PR00059">
    <property type="entry name" value="RIBOSOMALL6"/>
</dbReference>